<dbReference type="SUPFAM" id="SSF51905">
    <property type="entry name" value="FAD/NAD(P)-binding domain"/>
    <property type="match status" value="1"/>
</dbReference>
<dbReference type="PANTHER" id="PTHR46056:SF12">
    <property type="entry name" value="LONG-CHAIN-ALCOHOL OXIDASE"/>
    <property type="match status" value="1"/>
</dbReference>
<sequence length="132" mass="13820">ERLARAAEKLGWEAGPVPLLINSIDRDGRPACGRCGQCVGFACPTNSKNGGHNTMLVRAVATGNCDLICDSTVERIDTEGGRHATGVRLVQQLDGAILRRQVRAGHVVVAAGAIESARLLLNSASVSEPHGI</sequence>
<evidence type="ECO:0000259" key="5">
    <source>
        <dbReference type="PROSITE" id="PS51379"/>
    </source>
</evidence>
<keyword evidence="2" id="KW-0285">Flavoprotein</keyword>
<reference evidence="6 7" key="1">
    <citation type="submission" date="2021-07" db="EMBL/GenBank/DDBJ databases">
        <title>Paenibacillus radiodurans sp. nov., isolated from the southeastern edge of Tengger Desert.</title>
        <authorList>
            <person name="Zhang G."/>
        </authorList>
    </citation>
    <scope>NUCLEOTIDE SEQUENCE [LARGE SCALE GENOMIC DNA]</scope>
    <source>
        <strain evidence="6 7">CCM 7311</strain>
    </source>
</reference>
<evidence type="ECO:0000313" key="6">
    <source>
        <dbReference type="EMBL" id="MBW7462028.1"/>
    </source>
</evidence>
<dbReference type="EMBL" id="JAHZIK010003508">
    <property type="protein sequence ID" value="MBW7462028.1"/>
    <property type="molecule type" value="Genomic_DNA"/>
</dbReference>
<evidence type="ECO:0000256" key="1">
    <source>
        <dbReference type="ARBA" id="ARBA00010790"/>
    </source>
</evidence>
<dbReference type="InterPro" id="IPR036188">
    <property type="entry name" value="FAD/NAD-bd_sf"/>
</dbReference>
<name>A0ABS7CM57_9BACL</name>
<comment type="caution">
    <text evidence="6">The sequence shown here is derived from an EMBL/GenBank/DDBJ whole genome shotgun (WGS) entry which is preliminary data.</text>
</comment>
<feature type="non-terminal residue" evidence="6">
    <location>
        <position position="132"/>
    </location>
</feature>
<keyword evidence="7" id="KW-1185">Reference proteome</keyword>
<evidence type="ECO:0000313" key="7">
    <source>
        <dbReference type="Proteomes" id="UP001519887"/>
    </source>
</evidence>
<comment type="similarity">
    <text evidence="1">Belongs to the GMC oxidoreductase family.</text>
</comment>
<dbReference type="InterPro" id="IPR017896">
    <property type="entry name" value="4Fe4S_Fe-S-bd"/>
</dbReference>
<organism evidence="6 7">
    <name type="scientific">Paenibacillus sepulcri</name>
    <dbReference type="NCBI Taxonomy" id="359917"/>
    <lineage>
        <taxon>Bacteria</taxon>
        <taxon>Bacillati</taxon>
        <taxon>Bacillota</taxon>
        <taxon>Bacilli</taxon>
        <taxon>Bacillales</taxon>
        <taxon>Paenibacillaceae</taxon>
        <taxon>Paenibacillus</taxon>
    </lineage>
</organism>
<dbReference type="Proteomes" id="UP001519887">
    <property type="component" value="Unassembled WGS sequence"/>
</dbReference>
<dbReference type="InterPro" id="IPR000172">
    <property type="entry name" value="GMC_OxRdtase_N"/>
</dbReference>
<keyword evidence="4" id="KW-0560">Oxidoreductase</keyword>
<dbReference type="PANTHER" id="PTHR46056">
    <property type="entry name" value="LONG-CHAIN-ALCOHOL OXIDASE"/>
    <property type="match status" value="1"/>
</dbReference>
<dbReference type="Gene3D" id="3.50.50.60">
    <property type="entry name" value="FAD/NAD(P)-binding domain"/>
    <property type="match status" value="1"/>
</dbReference>
<dbReference type="PROSITE" id="PS51379">
    <property type="entry name" value="4FE4S_FER_2"/>
    <property type="match status" value="1"/>
</dbReference>
<feature type="domain" description="4Fe-4S ferredoxin-type" evidence="5">
    <location>
        <begin position="20"/>
        <end position="53"/>
    </location>
</feature>
<keyword evidence="3" id="KW-0274">FAD</keyword>
<protein>
    <submittedName>
        <fullName evidence="6">GMC family oxidoreductase N-terminal domain-containing protein</fullName>
    </submittedName>
</protein>
<evidence type="ECO:0000256" key="4">
    <source>
        <dbReference type="ARBA" id="ARBA00023002"/>
    </source>
</evidence>
<feature type="non-terminal residue" evidence="6">
    <location>
        <position position="1"/>
    </location>
</feature>
<gene>
    <name evidence="6" type="ORF">K0U00_49055</name>
</gene>
<evidence type="ECO:0000256" key="3">
    <source>
        <dbReference type="ARBA" id="ARBA00022827"/>
    </source>
</evidence>
<evidence type="ECO:0000256" key="2">
    <source>
        <dbReference type="ARBA" id="ARBA00022630"/>
    </source>
</evidence>
<proteinExistence type="inferred from homology"/>
<accession>A0ABS7CM57</accession>
<dbReference type="Pfam" id="PF00732">
    <property type="entry name" value="GMC_oxred_N"/>
    <property type="match status" value="1"/>
</dbReference>